<keyword evidence="1" id="KW-0732">Signal</keyword>
<gene>
    <name evidence="2" type="ORF">GLW04_04165</name>
</gene>
<dbReference type="EMBL" id="WMET01000001">
    <property type="protein sequence ID" value="MYL19071.1"/>
    <property type="molecule type" value="Genomic_DNA"/>
</dbReference>
<dbReference type="RefSeq" id="WP_160835495.1">
    <property type="nucleotide sequence ID" value="NZ_WMET01000001.1"/>
</dbReference>
<feature type="chain" id="PRO_5038402081" description="Copper amine oxidase-like N-terminal domain-containing protein" evidence="1">
    <location>
        <begin position="22"/>
        <end position="454"/>
    </location>
</feature>
<evidence type="ECO:0000256" key="1">
    <source>
        <dbReference type="SAM" id="SignalP"/>
    </source>
</evidence>
<reference evidence="2 3" key="1">
    <citation type="submission" date="2019-11" db="EMBL/GenBank/DDBJ databases">
        <title>Genome sequences of 17 halophilic strains isolated from different environments.</title>
        <authorList>
            <person name="Furrow R.E."/>
        </authorList>
    </citation>
    <scope>NUCLEOTIDE SEQUENCE [LARGE SCALE GENOMIC DNA]</scope>
    <source>
        <strain evidence="2 3">22511_23_Filter</strain>
    </source>
</reference>
<sequence length="454" mass="51657">MKRFIKIASTVLMSGAVFLFFQWSMTEQMDQEAAGAGEIVVHKESGALTVSLTYHNLAPGIYKVSWPEPAGEVSCSYEDERPCWLERDQLNYEGGDPVTVHYQLPFDGGFLPASWLVELYKDGESKDIPLTVTVKDFSGEAFVWTAPVTVESDIAMEHIHYYRFQRTGEPFPLFAAHAAEDVWRTGDNVVIYHKSDPLTYAQKKVLRRALNGLNGTVVELDHNHTGGTVPFMTVKNREVEKLEGEILGAHLQQASSGSSDFYERVLKDLYLSEPPGTKASGKLREGLAEPQLQAWKKRMLAAEHVEDIPAFLDGTLSEVNQGETRFFQKRRNDKDAPFFFTFDHDLYFHNTRMEGQVVQYKQTIYFPLVSILEASGYSWAVLDDGKVFRIQTEDNHYRFFLDQETFIVNEESFGTGEEVIISLDETVYMKQDELKQLLDIQAVKGKGVWNLQKK</sequence>
<dbReference type="AlphaFoldDB" id="A0A845DN83"/>
<name>A0A845DN83_9BACI</name>
<evidence type="ECO:0000313" key="3">
    <source>
        <dbReference type="Proteomes" id="UP000460949"/>
    </source>
</evidence>
<comment type="caution">
    <text evidence="2">The sequence shown here is derived from an EMBL/GenBank/DDBJ whole genome shotgun (WGS) entry which is preliminary data.</text>
</comment>
<accession>A0A845DN83</accession>
<evidence type="ECO:0008006" key="4">
    <source>
        <dbReference type="Google" id="ProtNLM"/>
    </source>
</evidence>
<feature type="signal peptide" evidence="1">
    <location>
        <begin position="1"/>
        <end position="21"/>
    </location>
</feature>
<proteinExistence type="predicted"/>
<evidence type="ECO:0000313" key="2">
    <source>
        <dbReference type="EMBL" id="MYL19071.1"/>
    </source>
</evidence>
<dbReference type="Proteomes" id="UP000460949">
    <property type="component" value="Unassembled WGS sequence"/>
</dbReference>
<organism evidence="2 3">
    <name type="scientific">Halobacillus litoralis</name>
    <dbReference type="NCBI Taxonomy" id="45668"/>
    <lineage>
        <taxon>Bacteria</taxon>
        <taxon>Bacillati</taxon>
        <taxon>Bacillota</taxon>
        <taxon>Bacilli</taxon>
        <taxon>Bacillales</taxon>
        <taxon>Bacillaceae</taxon>
        <taxon>Halobacillus</taxon>
    </lineage>
</organism>
<protein>
    <recommendedName>
        <fullName evidence="4">Copper amine oxidase-like N-terminal domain-containing protein</fullName>
    </recommendedName>
</protein>